<gene>
    <name evidence="3" type="ORF">MPC4_40169</name>
</gene>
<protein>
    <submittedName>
        <fullName evidence="3">Uncharacterized protein</fullName>
    </submittedName>
</protein>
<proteinExistence type="predicted"/>
<dbReference type="EMBL" id="CABFMQ020000098">
    <property type="protein sequence ID" value="VTZ51572.1"/>
    <property type="molecule type" value="Genomic_DNA"/>
</dbReference>
<keyword evidence="2" id="KW-1133">Transmembrane helix</keyword>
<evidence type="ECO:0000256" key="1">
    <source>
        <dbReference type="SAM" id="MobiDB-lite"/>
    </source>
</evidence>
<evidence type="ECO:0000313" key="4">
    <source>
        <dbReference type="Proteomes" id="UP000485880"/>
    </source>
</evidence>
<feature type="region of interest" description="Disordered" evidence="1">
    <location>
        <begin position="1"/>
        <end position="22"/>
    </location>
</feature>
<dbReference type="AlphaFoldDB" id="A0A8B6M9M7"/>
<comment type="caution">
    <text evidence="3">The sequence shown here is derived from an EMBL/GenBank/DDBJ whole genome shotgun (WGS) entry which is preliminary data.</text>
</comment>
<name>A0A8B6M9M7_METTU</name>
<organism evidence="3 4">
    <name type="scientific">Methylocella tundrae</name>
    <dbReference type="NCBI Taxonomy" id="227605"/>
    <lineage>
        <taxon>Bacteria</taxon>
        <taxon>Pseudomonadati</taxon>
        <taxon>Pseudomonadota</taxon>
        <taxon>Alphaproteobacteria</taxon>
        <taxon>Hyphomicrobiales</taxon>
        <taxon>Beijerinckiaceae</taxon>
        <taxon>Methylocella</taxon>
    </lineage>
</organism>
<keyword evidence="2" id="KW-0472">Membrane</keyword>
<reference evidence="3 4" key="1">
    <citation type="submission" date="2019-05" db="EMBL/GenBank/DDBJ databases">
        <authorList>
            <person name="Farhan Ul Haque M."/>
        </authorList>
    </citation>
    <scope>NUCLEOTIDE SEQUENCE [LARGE SCALE GENOMIC DNA]</scope>
    <source>
        <strain evidence="3">2</strain>
    </source>
</reference>
<dbReference type="Proteomes" id="UP000485880">
    <property type="component" value="Unassembled WGS sequence"/>
</dbReference>
<feature type="compositionally biased region" description="Basic and acidic residues" evidence="1">
    <location>
        <begin position="1"/>
        <end position="21"/>
    </location>
</feature>
<evidence type="ECO:0000256" key="2">
    <source>
        <dbReference type="SAM" id="Phobius"/>
    </source>
</evidence>
<keyword evidence="4" id="KW-1185">Reference proteome</keyword>
<evidence type="ECO:0000313" key="3">
    <source>
        <dbReference type="EMBL" id="VTZ51572.1"/>
    </source>
</evidence>
<accession>A0A8B6M9M7</accession>
<dbReference type="RefSeq" id="WP_174513340.1">
    <property type="nucleotide sequence ID" value="NZ_CABFMQ020000098.1"/>
</dbReference>
<feature type="transmembrane region" description="Helical" evidence="2">
    <location>
        <begin position="32"/>
        <end position="51"/>
    </location>
</feature>
<keyword evidence="2" id="KW-0812">Transmembrane</keyword>
<sequence>MDQHTYARDAETPIVRNKTEARQGTNRAPMHYVLFGGLALVIISFALMFLIH</sequence>